<keyword evidence="2" id="KW-1185">Reference proteome</keyword>
<dbReference type="EMBL" id="VUJX02000003">
    <property type="protein sequence ID" value="KAL0939639.1"/>
    <property type="molecule type" value="Genomic_DNA"/>
</dbReference>
<proteinExistence type="predicted"/>
<reference evidence="1 2" key="1">
    <citation type="journal article" date="2020" name="Phytopathology">
        <title>Genome Sequence Resources of Colletotrichum truncatum, C. plurivorum, C. musicola, and C. sojae: Four Species Pathogenic to Soybean (Glycine max).</title>
        <authorList>
            <person name="Rogerio F."/>
            <person name="Boufleur T.R."/>
            <person name="Ciampi-Guillardi M."/>
            <person name="Sukno S.A."/>
            <person name="Thon M.R."/>
            <person name="Massola Junior N.S."/>
            <person name="Baroncelli R."/>
        </authorList>
    </citation>
    <scope>NUCLEOTIDE SEQUENCE [LARGE SCALE GENOMIC DNA]</scope>
    <source>
        <strain evidence="1 2">CMES1059</strain>
    </source>
</reference>
<evidence type="ECO:0000313" key="1">
    <source>
        <dbReference type="EMBL" id="KAL0939639.1"/>
    </source>
</evidence>
<sequence>CSIQLFCYSRLNNVLQRRGYRKTLPVEPHLFKSCPFKMSTATAADSAAQAAATDVRSNNAVDHEIFIQADDQSDTSSVDLQSVASSSTSVTSSMLDYRVENGRTYHRYKDGKYNFPNDERELDRLDMQHHLFLLTFNNRLGTAPPNDPGAKVGRVLDVGTGTGIWAMDFGDEHPEAEVYGIDLSATQPEFAPPNVRFEIDDLDEPWTFSKPFDYIHSRGMNASIKDWGEYIQKCYDNLAPGGYLELIELYFLPLSDDGTLKSDHKIMKAIRLLGEASQKLGRSVQDVKELKPVMIESGFKDVVMVQYKWPTNAWPKDKRFKELGMWSNENILQGWEGVCMAPFTRALGWTREEVLVLLAETRKEFNDTSIHAYFSLWTIYGRKPTNEEAAAGEK</sequence>
<name>A0ACC3Z6C1_COLTU</name>
<evidence type="ECO:0000313" key="2">
    <source>
        <dbReference type="Proteomes" id="UP000805649"/>
    </source>
</evidence>
<keyword evidence="1" id="KW-0489">Methyltransferase</keyword>
<keyword evidence="1" id="KW-0808">Transferase</keyword>
<protein>
    <submittedName>
        <fullName evidence="1">Methyltransferase domain-containing protein</fullName>
    </submittedName>
</protein>
<dbReference type="Proteomes" id="UP000805649">
    <property type="component" value="Unassembled WGS sequence"/>
</dbReference>
<feature type="non-terminal residue" evidence="1">
    <location>
        <position position="1"/>
    </location>
</feature>
<gene>
    <name evidence="1" type="ORF">CTRU02_206249</name>
</gene>
<comment type="caution">
    <text evidence="1">The sequence shown here is derived from an EMBL/GenBank/DDBJ whole genome shotgun (WGS) entry which is preliminary data.</text>
</comment>
<accession>A0ACC3Z6C1</accession>
<organism evidence="1 2">
    <name type="scientific">Colletotrichum truncatum</name>
    <name type="common">Anthracnose fungus</name>
    <name type="synonym">Colletotrichum capsici</name>
    <dbReference type="NCBI Taxonomy" id="5467"/>
    <lineage>
        <taxon>Eukaryota</taxon>
        <taxon>Fungi</taxon>
        <taxon>Dikarya</taxon>
        <taxon>Ascomycota</taxon>
        <taxon>Pezizomycotina</taxon>
        <taxon>Sordariomycetes</taxon>
        <taxon>Hypocreomycetidae</taxon>
        <taxon>Glomerellales</taxon>
        <taxon>Glomerellaceae</taxon>
        <taxon>Colletotrichum</taxon>
        <taxon>Colletotrichum truncatum species complex</taxon>
    </lineage>
</organism>